<keyword evidence="5" id="KW-1185">Reference proteome</keyword>
<dbReference type="CDD" id="cd00096">
    <property type="entry name" value="Ig"/>
    <property type="match status" value="1"/>
</dbReference>
<feature type="transmembrane region" description="Helical" evidence="2">
    <location>
        <begin position="357"/>
        <end position="380"/>
    </location>
</feature>
<protein>
    <submittedName>
        <fullName evidence="4">V-set and immunoglobulin domain containing 8</fullName>
    </submittedName>
</protein>
<dbReference type="PANTHER" id="PTHR45166:SF1">
    <property type="entry name" value="V-SET AND IMMUNOGLOBULIN DOMAIN-CONTAINING PROTEIN 8"/>
    <property type="match status" value="1"/>
</dbReference>
<dbReference type="InterPro" id="IPR013783">
    <property type="entry name" value="Ig-like_fold"/>
</dbReference>
<dbReference type="SMART" id="SM00406">
    <property type="entry name" value="IGv"/>
    <property type="match status" value="1"/>
</dbReference>
<dbReference type="AlphaFoldDB" id="A0A8C3CLB2"/>
<keyword evidence="2" id="KW-1133">Transmembrane helix</keyword>
<dbReference type="Proteomes" id="UP000694556">
    <property type="component" value="Chromosome 26"/>
</dbReference>
<organism evidence="4 5">
    <name type="scientific">Cairina moschata</name>
    <name type="common">Muscovy duck</name>
    <dbReference type="NCBI Taxonomy" id="8855"/>
    <lineage>
        <taxon>Eukaryota</taxon>
        <taxon>Metazoa</taxon>
        <taxon>Chordata</taxon>
        <taxon>Craniata</taxon>
        <taxon>Vertebrata</taxon>
        <taxon>Euteleostomi</taxon>
        <taxon>Archelosauria</taxon>
        <taxon>Archosauria</taxon>
        <taxon>Dinosauria</taxon>
        <taxon>Saurischia</taxon>
        <taxon>Theropoda</taxon>
        <taxon>Coelurosauria</taxon>
        <taxon>Aves</taxon>
        <taxon>Neognathae</taxon>
        <taxon>Galloanserae</taxon>
        <taxon>Anseriformes</taxon>
        <taxon>Anatidae</taxon>
        <taxon>Anatinae</taxon>
        <taxon>Cairina</taxon>
    </lineage>
</organism>
<feature type="domain" description="Ig-like" evidence="3">
    <location>
        <begin position="127"/>
        <end position="251"/>
    </location>
</feature>
<reference evidence="4" key="3">
    <citation type="submission" date="2025-09" db="UniProtKB">
        <authorList>
            <consortium name="Ensembl"/>
        </authorList>
    </citation>
    <scope>IDENTIFICATION</scope>
</reference>
<dbReference type="InterPro" id="IPR052871">
    <property type="entry name" value="V-set/Ig_domain"/>
</dbReference>
<proteinExistence type="predicted"/>
<keyword evidence="2" id="KW-0812">Transmembrane</keyword>
<dbReference type="InterPro" id="IPR003598">
    <property type="entry name" value="Ig_sub2"/>
</dbReference>
<reference evidence="4" key="2">
    <citation type="submission" date="2025-08" db="UniProtKB">
        <authorList>
            <consortium name="Ensembl"/>
        </authorList>
    </citation>
    <scope>IDENTIFICATION</scope>
</reference>
<dbReference type="Ensembl" id="ENSCMMT00000025147.1">
    <property type="protein sequence ID" value="ENSCMMP00000022972.1"/>
    <property type="gene ID" value="ENSCMMG00000014360.1"/>
</dbReference>
<evidence type="ECO:0000256" key="1">
    <source>
        <dbReference type="SAM" id="MobiDB-lite"/>
    </source>
</evidence>
<accession>A0A8C3CLB2</accession>
<dbReference type="SUPFAM" id="SSF48726">
    <property type="entry name" value="Immunoglobulin"/>
    <property type="match status" value="2"/>
</dbReference>
<dbReference type="InterPro" id="IPR003599">
    <property type="entry name" value="Ig_sub"/>
</dbReference>
<dbReference type="SMART" id="SM00409">
    <property type="entry name" value="IG"/>
    <property type="match status" value="2"/>
</dbReference>
<feature type="compositionally biased region" description="Low complexity" evidence="1">
    <location>
        <begin position="11"/>
        <end position="25"/>
    </location>
</feature>
<feature type="region of interest" description="Disordered" evidence="1">
    <location>
        <begin position="1"/>
        <end position="58"/>
    </location>
</feature>
<evidence type="ECO:0000313" key="5">
    <source>
        <dbReference type="Proteomes" id="UP000694556"/>
    </source>
</evidence>
<reference evidence="4" key="1">
    <citation type="submission" date="2018-09" db="EMBL/GenBank/DDBJ databases">
        <title>Common duck and Muscovy duck high density SNP chip.</title>
        <authorList>
            <person name="Vignal A."/>
            <person name="Thebault N."/>
            <person name="Warren W.C."/>
        </authorList>
    </citation>
    <scope>NUCLEOTIDE SEQUENCE [LARGE SCALE GENOMIC DNA]</scope>
</reference>
<sequence>MPPRMEGRLPGHGAPKGARAGAPRGQQSASIRSRMRPDALWPRRVRRQAGGTEPTVALCPQRLPAPVGAQSHRDTQPPWVLKPQQMGPCPRGSGAAGVPWGAVGCRGVPERGAQALPTRCHGAFLSPALLLAVRINSKGREVLYLAKGDSVKLGCPYVLEPEDNGPQGVGIEWIQITPERTGPENVFLSYHDHHVNYGSGSGLQDRVAFVQNDPGQHDASIRLADLQVSDTGTYQCRVKKNTVAVHEVIVTVQEKPATPQCWTEGELIEGSSILLRCYSRGGASPLAYQWAKLADGYGGGRLPHGTIQGRAPGDLLIHSLSEVHAGVYQCRVTNRVGYAVCQINLGLSPRGGRQAGIIVGSILGSLLLLSLLGLLIWALICRYRRKECQRTCSDCRSSTGGTMTRACNVCAHHSYSPHGISYMQCQHGDGDERAAALMCNDGIRHQVACPAL</sequence>
<dbReference type="InterPro" id="IPR007110">
    <property type="entry name" value="Ig-like_dom"/>
</dbReference>
<evidence type="ECO:0000256" key="2">
    <source>
        <dbReference type="SAM" id="Phobius"/>
    </source>
</evidence>
<dbReference type="InterPro" id="IPR036179">
    <property type="entry name" value="Ig-like_dom_sf"/>
</dbReference>
<dbReference type="Pfam" id="PF07686">
    <property type="entry name" value="V-set"/>
    <property type="match status" value="1"/>
</dbReference>
<keyword evidence="2" id="KW-0472">Membrane</keyword>
<name>A0A8C3CLB2_CAIMO</name>
<dbReference type="InterPro" id="IPR013106">
    <property type="entry name" value="Ig_V-set"/>
</dbReference>
<dbReference type="SMART" id="SM00408">
    <property type="entry name" value="IGc2"/>
    <property type="match status" value="1"/>
</dbReference>
<dbReference type="PANTHER" id="PTHR45166">
    <property type="entry name" value="V-SET AND IMMUNOGLOBULIN DOMAIN-CONTAINING PROTEIN 8"/>
    <property type="match status" value="1"/>
</dbReference>
<evidence type="ECO:0000313" key="4">
    <source>
        <dbReference type="Ensembl" id="ENSCMMP00000022972.1"/>
    </source>
</evidence>
<dbReference type="Gene3D" id="2.60.40.10">
    <property type="entry name" value="Immunoglobulins"/>
    <property type="match status" value="2"/>
</dbReference>
<dbReference type="PROSITE" id="PS50835">
    <property type="entry name" value="IG_LIKE"/>
    <property type="match status" value="2"/>
</dbReference>
<feature type="domain" description="Ig-like" evidence="3">
    <location>
        <begin position="256"/>
        <end position="348"/>
    </location>
</feature>
<evidence type="ECO:0000259" key="3">
    <source>
        <dbReference type="PROSITE" id="PS50835"/>
    </source>
</evidence>